<evidence type="ECO:0000256" key="11">
    <source>
        <dbReference type="SAM" id="MobiDB-lite"/>
    </source>
</evidence>
<dbReference type="Gene3D" id="1.10.45.10">
    <property type="entry name" value="Vanillyl-alcohol Oxidase, Chain A, domain 4"/>
    <property type="match status" value="1"/>
</dbReference>
<dbReference type="InterPro" id="IPR017896">
    <property type="entry name" value="4Fe4S_Fe-S-bd"/>
</dbReference>
<dbReference type="SUPFAM" id="SSF56176">
    <property type="entry name" value="FAD-binding/transporter-associated domain-like"/>
    <property type="match status" value="1"/>
</dbReference>
<dbReference type="PANTHER" id="PTHR11748:SF111">
    <property type="entry name" value="D-LACTATE DEHYDROGENASE, MITOCHONDRIAL-RELATED"/>
    <property type="match status" value="1"/>
</dbReference>
<dbReference type="PROSITE" id="PS51387">
    <property type="entry name" value="FAD_PCMH"/>
    <property type="match status" value="1"/>
</dbReference>
<feature type="region of interest" description="Disordered" evidence="11">
    <location>
        <begin position="740"/>
        <end position="774"/>
    </location>
</feature>
<evidence type="ECO:0000259" key="12">
    <source>
        <dbReference type="PROSITE" id="PS51379"/>
    </source>
</evidence>
<dbReference type="Pfam" id="PF02754">
    <property type="entry name" value="CCG"/>
    <property type="match status" value="2"/>
</dbReference>
<dbReference type="SUPFAM" id="SSF55103">
    <property type="entry name" value="FAD-linked oxidases, C-terminal domain"/>
    <property type="match status" value="1"/>
</dbReference>
<evidence type="ECO:0000256" key="4">
    <source>
        <dbReference type="ARBA" id="ARBA00022723"/>
    </source>
</evidence>
<feature type="domain" description="FAD-binding PCMH-type" evidence="13">
    <location>
        <begin position="26"/>
        <end position="254"/>
    </location>
</feature>
<evidence type="ECO:0000256" key="10">
    <source>
        <dbReference type="ARBA" id="ARBA00038897"/>
    </source>
</evidence>
<keyword evidence="4" id="KW-0479">Metal-binding</keyword>
<keyword evidence="5" id="KW-0274">FAD</keyword>
<dbReference type="PROSITE" id="PS00198">
    <property type="entry name" value="4FE4S_FER_1"/>
    <property type="match status" value="1"/>
</dbReference>
<feature type="compositionally biased region" description="Low complexity" evidence="11">
    <location>
        <begin position="757"/>
        <end position="769"/>
    </location>
</feature>
<dbReference type="GO" id="GO:0051536">
    <property type="term" value="F:iron-sulfur cluster binding"/>
    <property type="evidence" value="ECO:0007669"/>
    <property type="project" value="UniProtKB-KW"/>
</dbReference>
<accession>A0A9D2RND7</accession>
<evidence type="ECO:0000256" key="5">
    <source>
        <dbReference type="ARBA" id="ARBA00022827"/>
    </source>
</evidence>
<evidence type="ECO:0000313" key="15">
    <source>
        <dbReference type="Proteomes" id="UP000823823"/>
    </source>
</evidence>
<dbReference type="Pfam" id="PF02913">
    <property type="entry name" value="FAD-oxidase_C"/>
    <property type="match status" value="1"/>
</dbReference>
<dbReference type="PANTHER" id="PTHR11748">
    <property type="entry name" value="D-LACTATE DEHYDROGENASE"/>
    <property type="match status" value="1"/>
</dbReference>
<keyword evidence="7" id="KW-0560">Oxidoreductase</keyword>
<dbReference type="Gene3D" id="3.30.70.2740">
    <property type="match status" value="1"/>
</dbReference>
<sequence length="991" mass="103418">MSVDAAPVLDTDVVARHALAHDASHFLLLPEAVTAPDSEEQMIALLRRARADRRPVTFRSAGTSLSGQAQSEAVLADVRRHFRSVEVLDDGARVRVGPGVTVALVNAHLSRHGRRLGPDPASETACTIGGVIANNSSGMAAGISENSYRTLESLRFVLPTGTVVDTGLAGADARLREDEPALHEGLLRLMRRVRDDAEATRVIRERFALKNTMGYGINALLDFETPAEVLAHLVVGSEGTLAFVSSAVFRTVPVPAQVTTGLLVLPSLAEATSALPGVVETGFAAAELLDARSLTVAQDLPGSPAEIGSLRIDGQAALLVEHRADAPEELAEKAGAAEQLAASLPLDVPFEMTTEKQRRAALWKTRKGLYAAVAGARPHGSTALLEDVVVPVPALAETCRGLQHLFDAHGYAEPVIFGHAKDGNIHFLLNEQLGTSSSRLEAFTEDMADLVLGHGGNLKAEHGTGRVMAPFVERQYGPALYAVMREIKTLVDPTGVLNPGVVLTEDPSAHMQNLKPVVEVEEEVDRCVECGYCEPVCPSKDLTLTPRQRIVLRRDEQLAIARGDHATAAAIREAYEYQGKQTCAADGMCQVACPVDINTGDLVRRLRGEDAGAVEKAAWGAAAAGWDTLTRGASSAISAAGTMPRALPRAATDVGRALLGRETVPQYQSELPRSGGSVRRPGGRGRASAETLAVYLPACVHTMFGAAEEPRGGCGGSCGCSGGGSGAKARAAMSAARGDAPAAANPSFDVSVPVGAPSSPTEPTTSTEPVGTGEMPPPAANGVPASLNLLAQRAGVRLAVPDDAASLCCGTPFSSKGMTGAKERMRQRVRAALLEASRGGELPVIVDAASCTEGIVGAMEGTGVEVVDAVTFVRRHLLGRLEVGERAASVTVHPTCSSTRLGSAEDLVAIAEAAAENVVVPVAWGCCGYAGDRGMLHPELTASATAAEAAEVAQHPTDWYVSSNRTCELGMQAATGKSYRHVLELLAVVTG</sequence>
<dbReference type="Gene3D" id="3.30.465.10">
    <property type="match status" value="1"/>
</dbReference>
<organism evidence="14 15">
    <name type="scientific">Candidatus Brachybacterium merdavium</name>
    <dbReference type="NCBI Taxonomy" id="2838513"/>
    <lineage>
        <taxon>Bacteria</taxon>
        <taxon>Bacillati</taxon>
        <taxon>Actinomycetota</taxon>
        <taxon>Actinomycetes</taxon>
        <taxon>Micrococcales</taxon>
        <taxon>Dermabacteraceae</taxon>
        <taxon>Brachybacterium</taxon>
    </lineage>
</organism>
<dbReference type="GO" id="GO:0008720">
    <property type="term" value="F:D-lactate dehydrogenase (NAD+) activity"/>
    <property type="evidence" value="ECO:0007669"/>
    <property type="project" value="TreeGrafter"/>
</dbReference>
<evidence type="ECO:0000256" key="2">
    <source>
        <dbReference type="ARBA" id="ARBA00008000"/>
    </source>
</evidence>
<dbReference type="GO" id="GO:0071949">
    <property type="term" value="F:FAD binding"/>
    <property type="evidence" value="ECO:0007669"/>
    <property type="project" value="InterPro"/>
</dbReference>
<dbReference type="InterPro" id="IPR016164">
    <property type="entry name" value="FAD-linked_Oxase-like_C"/>
</dbReference>
<dbReference type="AlphaFoldDB" id="A0A9D2RND7"/>
<dbReference type="InterPro" id="IPR016169">
    <property type="entry name" value="FAD-bd_PCMH_sub2"/>
</dbReference>
<dbReference type="InterPro" id="IPR016166">
    <property type="entry name" value="FAD-bd_PCMH"/>
</dbReference>
<proteinExistence type="inferred from homology"/>
<dbReference type="GO" id="GO:0046872">
    <property type="term" value="F:metal ion binding"/>
    <property type="evidence" value="ECO:0007669"/>
    <property type="project" value="UniProtKB-KW"/>
</dbReference>
<dbReference type="Gene3D" id="1.10.1060.10">
    <property type="entry name" value="Alpha-helical ferredoxin"/>
    <property type="match status" value="1"/>
</dbReference>
<feature type="domain" description="4Fe-4S ferredoxin-type" evidence="12">
    <location>
        <begin position="516"/>
        <end position="547"/>
    </location>
</feature>
<dbReference type="InterPro" id="IPR006094">
    <property type="entry name" value="Oxid_FAD_bind_N"/>
</dbReference>
<keyword evidence="6" id="KW-0809">Transit peptide</keyword>
<evidence type="ECO:0000256" key="3">
    <source>
        <dbReference type="ARBA" id="ARBA00022630"/>
    </source>
</evidence>
<evidence type="ECO:0000256" key="8">
    <source>
        <dbReference type="ARBA" id="ARBA00023004"/>
    </source>
</evidence>
<dbReference type="GO" id="GO:0004458">
    <property type="term" value="F:D-lactate dehydrogenase (cytochrome) activity"/>
    <property type="evidence" value="ECO:0007669"/>
    <property type="project" value="UniProtKB-EC"/>
</dbReference>
<evidence type="ECO:0000256" key="7">
    <source>
        <dbReference type="ARBA" id="ARBA00023002"/>
    </source>
</evidence>
<evidence type="ECO:0000313" key="14">
    <source>
        <dbReference type="EMBL" id="HJB09411.1"/>
    </source>
</evidence>
<evidence type="ECO:0000256" key="1">
    <source>
        <dbReference type="ARBA" id="ARBA00001974"/>
    </source>
</evidence>
<comment type="caution">
    <text evidence="14">The sequence shown here is derived from an EMBL/GenBank/DDBJ whole genome shotgun (WGS) entry which is preliminary data.</text>
</comment>
<dbReference type="InterPro" id="IPR036318">
    <property type="entry name" value="FAD-bd_PCMH-like_sf"/>
</dbReference>
<dbReference type="PROSITE" id="PS51379">
    <property type="entry name" value="4FE4S_FER_2"/>
    <property type="match status" value="1"/>
</dbReference>
<evidence type="ECO:0000259" key="13">
    <source>
        <dbReference type="PROSITE" id="PS51387"/>
    </source>
</evidence>
<dbReference type="Pfam" id="PF13183">
    <property type="entry name" value="Fer4_8"/>
    <property type="match status" value="1"/>
</dbReference>
<dbReference type="InterPro" id="IPR004113">
    <property type="entry name" value="FAD-bd_oxidored_4_C"/>
</dbReference>
<reference evidence="14" key="2">
    <citation type="submission" date="2021-04" db="EMBL/GenBank/DDBJ databases">
        <authorList>
            <person name="Gilroy R."/>
        </authorList>
    </citation>
    <scope>NUCLEOTIDE SEQUENCE</scope>
    <source>
        <strain evidence="14">ChiHjej13B12-24818</strain>
    </source>
</reference>
<dbReference type="InterPro" id="IPR017900">
    <property type="entry name" value="4Fe4S_Fe_S_CS"/>
</dbReference>
<protein>
    <recommendedName>
        <fullName evidence="10">D-lactate dehydrogenase (cytochrome)</fullName>
        <ecNumber evidence="10">1.1.2.4</ecNumber>
    </recommendedName>
</protein>
<dbReference type="Proteomes" id="UP000823823">
    <property type="component" value="Unassembled WGS sequence"/>
</dbReference>
<dbReference type="SUPFAM" id="SSF46548">
    <property type="entry name" value="alpha-helical ferredoxin"/>
    <property type="match status" value="1"/>
</dbReference>
<gene>
    <name evidence="14" type="ORF">H9786_02590</name>
</gene>
<dbReference type="EC" id="1.1.2.4" evidence="10"/>
<keyword evidence="3" id="KW-0285">Flavoprotein</keyword>
<keyword evidence="8" id="KW-0408">Iron</keyword>
<comment type="similarity">
    <text evidence="2">Belongs to the FAD-binding oxidoreductase/transferase type 4 family.</text>
</comment>
<evidence type="ECO:0000256" key="9">
    <source>
        <dbReference type="ARBA" id="ARBA00023014"/>
    </source>
</evidence>
<dbReference type="Pfam" id="PF01565">
    <property type="entry name" value="FAD_binding_4"/>
    <property type="match status" value="1"/>
</dbReference>
<reference evidence="14" key="1">
    <citation type="journal article" date="2021" name="PeerJ">
        <title>Extensive microbial diversity within the chicken gut microbiome revealed by metagenomics and culture.</title>
        <authorList>
            <person name="Gilroy R."/>
            <person name="Ravi A."/>
            <person name="Getino M."/>
            <person name="Pursley I."/>
            <person name="Horton D.L."/>
            <person name="Alikhan N.F."/>
            <person name="Baker D."/>
            <person name="Gharbi K."/>
            <person name="Hall N."/>
            <person name="Watson M."/>
            <person name="Adriaenssens E.M."/>
            <person name="Foster-Nyarko E."/>
            <person name="Jarju S."/>
            <person name="Secka A."/>
            <person name="Antonio M."/>
            <person name="Oren A."/>
            <person name="Chaudhuri R.R."/>
            <person name="La Ragione R."/>
            <person name="Hildebrand F."/>
            <person name="Pallen M.J."/>
        </authorList>
    </citation>
    <scope>NUCLEOTIDE SEQUENCE</scope>
    <source>
        <strain evidence="14">ChiHjej13B12-24818</strain>
    </source>
</reference>
<name>A0A9D2RND7_9MICO</name>
<dbReference type="InterPro" id="IPR009051">
    <property type="entry name" value="Helical_ferredxn"/>
</dbReference>
<dbReference type="InterPro" id="IPR016171">
    <property type="entry name" value="Vanillyl_alc_oxidase_C-sub2"/>
</dbReference>
<comment type="cofactor">
    <cofactor evidence="1">
        <name>FAD</name>
        <dbReference type="ChEBI" id="CHEBI:57692"/>
    </cofactor>
</comment>
<dbReference type="EMBL" id="DWZH01000020">
    <property type="protein sequence ID" value="HJB09411.1"/>
    <property type="molecule type" value="Genomic_DNA"/>
</dbReference>
<dbReference type="GO" id="GO:1903457">
    <property type="term" value="P:lactate catabolic process"/>
    <property type="evidence" value="ECO:0007669"/>
    <property type="project" value="TreeGrafter"/>
</dbReference>
<dbReference type="InterPro" id="IPR004017">
    <property type="entry name" value="Cys_rich_dom"/>
</dbReference>
<evidence type="ECO:0000256" key="6">
    <source>
        <dbReference type="ARBA" id="ARBA00022946"/>
    </source>
</evidence>
<keyword evidence="9" id="KW-0411">Iron-sulfur</keyword>